<reference evidence="6 7" key="1">
    <citation type="journal article" date="2004" name="Science">
        <title>The genome of the diatom Thalassiosira pseudonana: ecology, evolution, and metabolism.</title>
        <authorList>
            <person name="Armbrust E.V."/>
            <person name="Berges J.A."/>
            <person name="Bowler C."/>
            <person name="Green B.R."/>
            <person name="Martinez D."/>
            <person name="Putnam N.H."/>
            <person name="Zhou S."/>
            <person name="Allen A.E."/>
            <person name="Apt K.E."/>
            <person name="Bechner M."/>
            <person name="Brzezinski M.A."/>
            <person name="Chaal B.K."/>
            <person name="Chiovitti A."/>
            <person name="Davis A.K."/>
            <person name="Demarest M.S."/>
            <person name="Detter J.C."/>
            <person name="Glavina T."/>
            <person name="Goodstein D."/>
            <person name="Hadi M.Z."/>
            <person name="Hellsten U."/>
            <person name="Hildebrand M."/>
            <person name="Jenkins B.D."/>
            <person name="Jurka J."/>
            <person name="Kapitonov V.V."/>
            <person name="Kroger N."/>
            <person name="Lau W.W."/>
            <person name="Lane T.W."/>
            <person name="Larimer F.W."/>
            <person name="Lippmeier J.C."/>
            <person name="Lucas S."/>
            <person name="Medina M."/>
            <person name="Montsant A."/>
            <person name="Obornik M."/>
            <person name="Parker M.S."/>
            <person name="Palenik B."/>
            <person name="Pazour G.J."/>
            <person name="Richardson P.M."/>
            <person name="Rynearson T.A."/>
            <person name="Saito M.A."/>
            <person name="Schwartz D.C."/>
            <person name="Thamatrakoln K."/>
            <person name="Valentin K."/>
            <person name="Vardi A."/>
            <person name="Wilkerson F.P."/>
            <person name="Rokhsar D.S."/>
        </authorList>
    </citation>
    <scope>NUCLEOTIDE SEQUENCE [LARGE SCALE GENOMIC DNA]</scope>
    <source>
        <strain evidence="6 7">CCMP1335</strain>
    </source>
</reference>
<feature type="compositionally biased region" description="Polar residues" evidence="3">
    <location>
        <begin position="1"/>
        <end position="17"/>
    </location>
</feature>
<dbReference type="PROSITE" id="PS51778">
    <property type="entry name" value="VAST"/>
    <property type="match status" value="1"/>
</dbReference>
<dbReference type="PANTHER" id="PTHR47666:SF1">
    <property type="entry name" value="PROTEIN VASCULAR ASSOCIATED DEATH 1, CHLOROPLASTIC"/>
    <property type="match status" value="1"/>
</dbReference>
<feature type="compositionally biased region" description="Polar residues" evidence="3">
    <location>
        <begin position="280"/>
        <end position="290"/>
    </location>
</feature>
<dbReference type="eggNOG" id="ENOG502SET8">
    <property type="taxonomic scope" value="Eukaryota"/>
</dbReference>
<dbReference type="Proteomes" id="UP000001449">
    <property type="component" value="Chromosome 1"/>
</dbReference>
<feature type="transmembrane region" description="Helical" evidence="4">
    <location>
        <begin position="643"/>
        <end position="665"/>
    </location>
</feature>
<gene>
    <name evidence="6" type="ORF">THAPSDRAFT_1140</name>
</gene>
<dbReference type="PANTHER" id="PTHR47666">
    <property type="entry name" value="PROTEIN VASCULAR ASSOCIATED DEATH 1, CHLOROPLASTIC"/>
    <property type="match status" value="1"/>
</dbReference>
<sequence length="705" mass="76634">MDSSSDAADDTVFSSFKSAPGGTMDDYDVNVSAPTRDIMTRSLRTIPSDDDAEEMADVNRAASDVSASASVATEGYGSVAGTQTADVQPSNTSAMSNDDDVNICVQENGVERTLSPETSAFKTLRCTDNANGPAEVPIVPSEESEFEKLLPTTSGDVDVDVDRTQTPITSYATTTTPTRSAHPQLANSNISVNRNKGNENNNKNALAAFGDYIAFIFRKAESYEEELEQQQSQSDLQVKLDNKQHGGSMRYNGSRIELSAQEEEGEDEDGNMEGAVKGQENGSFRSSPELSPSMEALAAVEAMSNFRSLTKVKRELSTSFDRGDKNHHQKGQKVEESTISSAYEMETTTTESDEETTDDASASEWEAFCSEKKQNKFSEVAIHGISLPLTVDEFHNLVLKDNAHHSIGKFMTMIGDFDVETTPWEPPAGAKGQPATRTIHYSHPVNVPMAPPTAKAFKKQYLNKFGSTGLCLESCTIVEDVPMTDCFVVDDRLWVSKDPDNCGCIVGVSFQIRFVKGTMFRRIIENAARGEFQKWWGEFGNMVSSLEGSVKRISMKDGGLEAVAVELEEAIMMLEEGYEGYEVPFAKVLGRIRTSLRHLSAVSRLASPKNVAVQAKDDTLVHGYIKSSCDFIVSVVEQLASEYGNGLVGACVVVLFMAVLNLLVIRQMTAMSSALSDLALQLERTAKVNEALATQMSSCACASSV</sequence>
<keyword evidence="4" id="KW-1133">Transmembrane helix</keyword>
<reference evidence="6 7" key="2">
    <citation type="journal article" date="2008" name="Nature">
        <title>The Phaeodactylum genome reveals the evolutionary history of diatom genomes.</title>
        <authorList>
            <person name="Bowler C."/>
            <person name="Allen A.E."/>
            <person name="Badger J.H."/>
            <person name="Grimwood J."/>
            <person name="Jabbari K."/>
            <person name="Kuo A."/>
            <person name="Maheswari U."/>
            <person name="Martens C."/>
            <person name="Maumus F."/>
            <person name="Otillar R.P."/>
            <person name="Rayko E."/>
            <person name="Salamov A."/>
            <person name="Vandepoele K."/>
            <person name="Beszteri B."/>
            <person name="Gruber A."/>
            <person name="Heijde M."/>
            <person name="Katinka M."/>
            <person name="Mock T."/>
            <person name="Valentin K."/>
            <person name="Verret F."/>
            <person name="Berges J.A."/>
            <person name="Brownlee C."/>
            <person name="Cadoret J.P."/>
            <person name="Chiovitti A."/>
            <person name="Choi C.J."/>
            <person name="Coesel S."/>
            <person name="De Martino A."/>
            <person name="Detter J.C."/>
            <person name="Durkin C."/>
            <person name="Falciatore A."/>
            <person name="Fournet J."/>
            <person name="Haruta M."/>
            <person name="Huysman M.J."/>
            <person name="Jenkins B.D."/>
            <person name="Jiroutova K."/>
            <person name="Jorgensen R.E."/>
            <person name="Joubert Y."/>
            <person name="Kaplan A."/>
            <person name="Kroger N."/>
            <person name="Kroth P.G."/>
            <person name="La Roche J."/>
            <person name="Lindquist E."/>
            <person name="Lommer M."/>
            <person name="Martin-Jezequel V."/>
            <person name="Lopez P.J."/>
            <person name="Lucas S."/>
            <person name="Mangogna M."/>
            <person name="McGinnis K."/>
            <person name="Medlin L.K."/>
            <person name="Montsant A."/>
            <person name="Oudot-Le Secq M.P."/>
            <person name="Napoli C."/>
            <person name="Obornik M."/>
            <person name="Parker M.S."/>
            <person name="Petit J.L."/>
            <person name="Porcel B.M."/>
            <person name="Poulsen N."/>
            <person name="Robison M."/>
            <person name="Rychlewski L."/>
            <person name="Rynearson T.A."/>
            <person name="Schmutz J."/>
            <person name="Shapiro H."/>
            <person name="Siaut M."/>
            <person name="Stanley M."/>
            <person name="Sussman M.R."/>
            <person name="Taylor A.R."/>
            <person name="Vardi A."/>
            <person name="von Dassow P."/>
            <person name="Vyverman W."/>
            <person name="Willis A."/>
            <person name="Wyrwicz L.S."/>
            <person name="Rokhsar D.S."/>
            <person name="Weissenbach J."/>
            <person name="Armbrust E.V."/>
            <person name="Green B.R."/>
            <person name="Van de Peer Y."/>
            <person name="Grigoriev I.V."/>
        </authorList>
    </citation>
    <scope>NUCLEOTIDE SEQUENCE [LARGE SCALE GENOMIC DNA]</scope>
    <source>
        <strain evidence="6 7">CCMP1335</strain>
    </source>
</reference>
<dbReference type="InterPro" id="IPR031968">
    <property type="entry name" value="VASt"/>
</dbReference>
<dbReference type="RefSeq" id="XP_002286649.1">
    <property type="nucleotide sequence ID" value="XM_002286613.1"/>
</dbReference>
<dbReference type="STRING" id="35128.B8BQ30"/>
<feature type="region of interest" description="Disordered" evidence="3">
    <location>
        <begin position="317"/>
        <end position="365"/>
    </location>
</feature>
<dbReference type="KEGG" id="tps:THAPSDRAFT_1140"/>
<feature type="compositionally biased region" description="Acidic residues" evidence="3">
    <location>
        <begin position="261"/>
        <end position="271"/>
    </location>
</feature>
<feature type="region of interest" description="Disordered" evidence="3">
    <location>
        <begin position="1"/>
        <end position="30"/>
    </location>
</feature>
<comment type="subcellular location">
    <subcellularLocation>
        <location evidence="1">Membrane</location>
    </subcellularLocation>
</comment>
<protein>
    <recommendedName>
        <fullName evidence="5">VASt domain-containing protein</fullName>
    </recommendedName>
</protein>
<dbReference type="EMBL" id="CM000638">
    <property type="protein sequence ID" value="EED96290.1"/>
    <property type="molecule type" value="Genomic_DNA"/>
</dbReference>
<dbReference type="Pfam" id="PF16016">
    <property type="entry name" value="VASt"/>
    <property type="match status" value="1"/>
</dbReference>
<feature type="compositionally biased region" description="Basic and acidic residues" evidence="3">
    <location>
        <begin position="317"/>
        <end position="336"/>
    </location>
</feature>
<dbReference type="PaxDb" id="35128-Thaps1140"/>
<keyword evidence="2 4" id="KW-0472">Membrane</keyword>
<evidence type="ECO:0000259" key="5">
    <source>
        <dbReference type="PROSITE" id="PS51778"/>
    </source>
</evidence>
<evidence type="ECO:0000313" key="7">
    <source>
        <dbReference type="Proteomes" id="UP000001449"/>
    </source>
</evidence>
<feature type="domain" description="VASt" evidence="5">
    <location>
        <begin position="376"/>
        <end position="554"/>
    </location>
</feature>
<evidence type="ECO:0000256" key="3">
    <source>
        <dbReference type="SAM" id="MobiDB-lite"/>
    </source>
</evidence>
<keyword evidence="7" id="KW-1185">Reference proteome</keyword>
<proteinExistence type="predicted"/>
<dbReference type="GeneID" id="7453453"/>
<dbReference type="AlphaFoldDB" id="B8BQ30"/>
<keyword evidence="4" id="KW-0812">Transmembrane</keyword>
<feature type="region of interest" description="Disordered" evidence="3">
    <location>
        <begin position="47"/>
        <end position="98"/>
    </location>
</feature>
<organism evidence="6 7">
    <name type="scientific">Thalassiosira pseudonana</name>
    <name type="common">Marine diatom</name>
    <name type="synonym">Cyclotella nana</name>
    <dbReference type="NCBI Taxonomy" id="35128"/>
    <lineage>
        <taxon>Eukaryota</taxon>
        <taxon>Sar</taxon>
        <taxon>Stramenopiles</taxon>
        <taxon>Ochrophyta</taxon>
        <taxon>Bacillariophyta</taxon>
        <taxon>Coscinodiscophyceae</taxon>
        <taxon>Thalassiosirophycidae</taxon>
        <taxon>Thalassiosirales</taxon>
        <taxon>Thalassiosiraceae</taxon>
        <taxon>Thalassiosira</taxon>
    </lineage>
</organism>
<dbReference type="GO" id="GO:0016020">
    <property type="term" value="C:membrane"/>
    <property type="evidence" value="ECO:0007669"/>
    <property type="project" value="UniProtKB-SubCell"/>
</dbReference>
<dbReference type="InParanoid" id="B8BQ30"/>
<name>B8BQ30_THAPS</name>
<feature type="region of interest" description="Disordered" evidence="3">
    <location>
        <begin position="261"/>
        <end position="292"/>
    </location>
</feature>
<evidence type="ECO:0000313" key="6">
    <source>
        <dbReference type="EMBL" id="EED96290.1"/>
    </source>
</evidence>
<evidence type="ECO:0000256" key="4">
    <source>
        <dbReference type="SAM" id="Phobius"/>
    </source>
</evidence>
<evidence type="ECO:0000256" key="1">
    <source>
        <dbReference type="ARBA" id="ARBA00004370"/>
    </source>
</evidence>
<dbReference type="HOGENOM" id="CLU_391563_0_0_1"/>
<evidence type="ECO:0000256" key="2">
    <source>
        <dbReference type="ARBA" id="ARBA00023136"/>
    </source>
</evidence>
<feature type="compositionally biased region" description="Polar residues" evidence="3">
    <location>
        <begin position="80"/>
        <end position="96"/>
    </location>
</feature>
<feature type="compositionally biased region" description="Low complexity" evidence="3">
    <location>
        <begin position="58"/>
        <end position="72"/>
    </location>
</feature>
<accession>B8BQ30</accession>